<dbReference type="EMBL" id="JAFEMO010000012">
    <property type="protein sequence ID" value="KAH7553928.1"/>
    <property type="molecule type" value="Genomic_DNA"/>
</dbReference>
<dbReference type="InterPro" id="IPR025659">
    <property type="entry name" value="Tubby-like_C"/>
</dbReference>
<evidence type="ECO:0000313" key="3">
    <source>
        <dbReference type="Proteomes" id="UP000827721"/>
    </source>
</evidence>
<dbReference type="Gene3D" id="2.40.160.200">
    <property type="entry name" value="LURP1-related"/>
    <property type="match status" value="1"/>
</dbReference>
<name>A0ABQ8HBQ6_9ROSI</name>
<dbReference type="PANTHER" id="PTHR31087:SF162">
    <property type="entry name" value="PROTEIN LURP-ONE-RELATED 10-LIKE"/>
    <property type="match status" value="1"/>
</dbReference>
<evidence type="ECO:0000256" key="1">
    <source>
        <dbReference type="ARBA" id="ARBA00005437"/>
    </source>
</evidence>
<gene>
    <name evidence="2" type="ORF">JRO89_XS12G0079700</name>
</gene>
<dbReference type="Pfam" id="PF04525">
    <property type="entry name" value="LOR"/>
    <property type="match status" value="1"/>
</dbReference>
<keyword evidence="3" id="KW-1185">Reference proteome</keyword>
<dbReference type="PANTHER" id="PTHR31087">
    <property type="match status" value="1"/>
</dbReference>
<protein>
    <submittedName>
        <fullName evidence="2">Uncharacterized protein</fullName>
    </submittedName>
</protein>
<organism evidence="2 3">
    <name type="scientific">Xanthoceras sorbifolium</name>
    <dbReference type="NCBI Taxonomy" id="99658"/>
    <lineage>
        <taxon>Eukaryota</taxon>
        <taxon>Viridiplantae</taxon>
        <taxon>Streptophyta</taxon>
        <taxon>Embryophyta</taxon>
        <taxon>Tracheophyta</taxon>
        <taxon>Spermatophyta</taxon>
        <taxon>Magnoliopsida</taxon>
        <taxon>eudicotyledons</taxon>
        <taxon>Gunneridae</taxon>
        <taxon>Pentapetalae</taxon>
        <taxon>rosids</taxon>
        <taxon>malvids</taxon>
        <taxon>Sapindales</taxon>
        <taxon>Sapindaceae</taxon>
        <taxon>Xanthoceroideae</taxon>
        <taxon>Xanthoceras</taxon>
    </lineage>
</organism>
<dbReference type="InterPro" id="IPR038595">
    <property type="entry name" value="LOR_sf"/>
</dbReference>
<dbReference type="InterPro" id="IPR007612">
    <property type="entry name" value="LOR"/>
</dbReference>
<sequence>MAQFTSYYPQPTSPVSIISPQFCVPKPLDFSIKKQVMNITGGNFDVHDINDNLVFRVKGSLFPGRRVLLDDAGNPIVTLERKIFTAHNRWEAFRGDSTDSDDLIFSAKRSSMVQRKTELDVFMANNISEYVSDFKVKGSWLEQSCTVYAGESNTIVAQMHKKLSVRSILFGKDKFMVTVYPNIDYAFIVALTVILNGINSVDFR</sequence>
<dbReference type="SUPFAM" id="SSF54518">
    <property type="entry name" value="Tubby C-terminal domain-like"/>
    <property type="match status" value="1"/>
</dbReference>
<dbReference type="Proteomes" id="UP000827721">
    <property type="component" value="Unassembled WGS sequence"/>
</dbReference>
<proteinExistence type="inferred from homology"/>
<comment type="similarity">
    <text evidence="1">Belongs to the LOR family.</text>
</comment>
<accession>A0ABQ8HBQ6</accession>
<evidence type="ECO:0000313" key="2">
    <source>
        <dbReference type="EMBL" id="KAH7553928.1"/>
    </source>
</evidence>
<comment type="caution">
    <text evidence="2">The sequence shown here is derived from an EMBL/GenBank/DDBJ whole genome shotgun (WGS) entry which is preliminary data.</text>
</comment>
<reference evidence="2 3" key="1">
    <citation type="submission" date="2021-02" db="EMBL/GenBank/DDBJ databases">
        <title>Plant Genome Project.</title>
        <authorList>
            <person name="Zhang R.-G."/>
        </authorList>
    </citation>
    <scope>NUCLEOTIDE SEQUENCE [LARGE SCALE GENOMIC DNA]</scope>
    <source>
        <tissue evidence="2">Leaves</tissue>
    </source>
</reference>